<gene>
    <name evidence="4" type="ORF">COB67_02795</name>
</gene>
<proteinExistence type="predicted"/>
<dbReference type="SUPFAM" id="SSF51556">
    <property type="entry name" value="Metallo-dependent hydrolases"/>
    <property type="match status" value="1"/>
</dbReference>
<organism evidence="4 5">
    <name type="scientific">SAR324 cluster bacterium</name>
    <dbReference type="NCBI Taxonomy" id="2024889"/>
    <lineage>
        <taxon>Bacteria</taxon>
        <taxon>Deltaproteobacteria</taxon>
        <taxon>SAR324 cluster</taxon>
    </lineage>
</organism>
<dbReference type="CDD" id="cd01310">
    <property type="entry name" value="TatD_DNAse"/>
    <property type="match status" value="1"/>
</dbReference>
<evidence type="ECO:0000313" key="5">
    <source>
        <dbReference type="Proteomes" id="UP000218113"/>
    </source>
</evidence>
<reference evidence="5" key="1">
    <citation type="submission" date="2017-08" db="EMBL/GenBank/DDBJ databases">
        <title>A dynamic microbial community with high functional redundancy inhabits the cold, oxic subseafloor aquifer.</title>
        <authorList>
            <person name="Tully B.J."/>
            <person name="Wheat C.G."/>
            <person name="Glazer B.T."/>
            <person name="Huber J.A."/>
        </authorList>
    </citation>
    <scope>NUCLEOTIDE SEQUENCE [LARGE SCALE GENOMIC DNA]</scope>
</reference>
<evidence type="ECO:0000256" key="1">
    <source>
        <dbReference type="ARBA" id="ARBA00022723"/>
    </source>
</evidence>
<evidence type="ECO:0000256" key="3">
    <source>
        <dbReference type="PIRSR" id="PIRSR005902-1"/>
    </source>
</evidence>
<dbReference type="PROSITE" id="PS01090">
    <property type="entry name" value="TATD_2"/>
    <property type="match status" value="1"/>
</dbReference>
<name>A0A2A4T8P7_9DELT</name>
<dbReference type="NCBIfam" id="TIGR00010">
    <property type="entry name" value="YchF/TatD family DNA exonuclease"/>
    <property type="match status" value="1"/>
</dbReference>
<dbReference type="GO" id="GO:0046872">
    <property type="term" value="F:metal ion binding"/>
    <property type="evidence" value="ECO:0007669"/>
    <property type="project" value="UniProtKB-KW"/>
</dbReference>
<sequence length="263" mass="29498">MNSKLSWVDSHCHLDMLKEGIDTALAKGQEEGVAFCVTIGVDQLTNQKVHQYTQNYPQVYGTLGIHPHYAANFCADNLEWIRTAVRENPKIIGIGECGFDFHYGYSPDDAQEKAFIAQLELALELELPVVIHTREAEEQTRKVLDAFKDRGVTGVLHSFTSSLELAKYALDAGFYISFNGIATFPKSQAIREVLQYVPQDRILLETDAPYLTPVPLRGRPNTPAHVSLVGKFIADFLQIPAEELASQTLQNTLTLFPRITYER</sequence>
<feature type="binding site" evidence="3">
    <location>
        <position position="96"/>
    </location>
    <ligand>
        <name>a divalent metal cation</name>
        <dbReference type="ChEBI" id="CHEBI:60240"/>
        <label>1</label>
    </ligand>
</feature>
<dbReference type="GO" id="GO:0016788">
    <property type="term" value="F:hydrolase activity, acting on ester bonds"/>
    <property type="evidence" value="ECO:0007669"/>
    <property type="project" value="InterPro"/>
</dbReference>
<feature type="binding site" evidence="3">
    <location>
        <position position="13"/>
    </location>
    <ligand>
        <name>a divalent metal cation</name>
        <dbReference type="ChEBI" id="CHEBI:60240"/>
        <label>1</label>
    </ligand>
</feature>
<dbReference type="InterPro" id="IPR015991">
    <property type="entry name" value="TatD/YcfH-like"/>
</dbReference>
<dbReference type="GO" id="GO:0004536">
    <property type="term" value="F:DNA nuclease activity"/>
    <property type="evidence" value="ECO:0007669"/>
    <property type="project" value="InterPro"/>
</dbReference>
<keyword evidence="2 4" id="KW-0378">Hydrolase</keyword>
<comment type="caution">
    <text evidence="4">The sequence shown here is derived from an EMBL/GenBank/DDBJ whole genome shotgun (WGS) entry which is preliminary data.</text>
</comment>
<evidence type="ECO:0000256" key="2">
    <source>
        <dbReference type="ARBA" id="ARBA00022801"/>
    </source>
</evidence>
<dbReference type="AlphaFoldDB" id="A0A2A4T8P7"/>
<dbReference type="PANTHER" id="PTHR46124:SF2">
    <property type="entry name" value="D-AMINOACYL-TRNA DEACYLASE"/>
    <property type="match status" value="1"/>
</dbReference>
<dbReference type="FunFam" id="3.20.20.140:FF:000005">
    <property type="entry name" value="TatD family hydrolase"/>
    <property type="match status" value="1"/>
</dbReference>
<dbReference type="PANTHER" id="PTHR46124">
    <property type="entry name" value="D-AMINOACYL-TRNA DEACYLASE"/>
    <property type="match status" value="1"/>
</dbReference>
<feature type="binding site" evidence="3">
    <location>
        <position position="157"/>
    </location>
    <ligand>
        <name>a divalent metal cation</name>
        <dbReference type="ChEBI" id="CHEBI:60240"/>
        <label>2</label>
    </ligand>
</feature>
<dbReference type="Pfam" id="PF01026">
    <property type="entry name" value="TatD_DNase"/>
    <property type="match status" value="1"/>
</dbReference>
<dbReference type="InterPro" id="IPR018228">
    <property type="entry name" value="DNase_TatD-rel_CS"/>
</dbReference>
<dbReference type="InterPro" id="IPR032466">
    <property type="entry name" value="Metal_Hydrolase"/>
</dbReference>
<keyword evidence="1 3" id="KW-0479">Metal-binding</keyword>
<dbReference type="Proteomes" id="UP000218113">
    <property type="component" value="Unassembled WGS sequence"/>
</dbReference>
<accession>A0A2A4T8P7</accession>
<dbReference type="PIRSF" id="PIRSF005902">
    <property type="entry name" value="DNase_TatD"/>
    <property type="match status" value="1"/>
</dbReference>
<dbReference type="InterPro" id="IPR001130">
    <property type="entry name" value="TatD-like"/>
</dbReference>
<feature type="binding site" evidence="3">
    <location>
        <position position="132"/>
    </location>
    <ligand>
        <name>a divalent metal cation</name>
        <dbReference type="ChEBI" id="CHEBI:60240"/>
        <label>2</label>
    </ligand>
</feature>
<dbReference type="Gene3D" id="3.20.20.140">
    <property type="entry name" value="Metal-dependent hydrolases"/>
    <property type="match status" value="1"/>
</dbReference>
<feature type="binding site" evidence="3">
    <location>
        <position position="11"/>
    </location>
    <ligand>
        <name>a divalent metal cation</name>
        <dbReference type="ChEBI" id="CHEBI:60240"/>
        <label>1</label>
    </ligand>
</feature>
<protein>
    <submittedName>
        <fullName evidence="4">Hydrolase TatD</fullName>
    </submittedName>
</protein>
<dbReference type="EMBL" id="NVSR01000008">
    <property type="protein sequence ID" value="PCI30016.1"/>
    <property type="molecule type" value="Genomic_DNA"/>
</dbReference>
<evidence type="ECO:0000313" key="4">
    <source>
        <dbReference type="EMBL" id="PCI30016.1"/>
    </source>
</evidence>
<feature type="binding site" evidence="3">
    <location>
        <position position="207"/>
    </location>
    <ligand>
        <name>a divalent metal cation</name>
        <dbReference type="ChEBI" id="CHEBI:60240"/>
        <label>1</label>
    </ligand>
</feature>
<dbReference type="PROSITE" id="PS01091">
    <property type="entry name" value="TATD_3"/>
    <property type="match status" value="1"/>
</dbReference>